<evidence type="ECO:0000313" key="2">
    <source>
        <dbReference type="EMBL" id="TQL96149.1"/>
    </source>
</evidence>
<dbReference type="RefSeq" id="WP_141954964.1">
    <property type="nucleotide sequence ID" value="NZ_VFOZ01000001.1"/>
</dbReference>
<keyword evidence="1" id="KW-0732">Signal</keyword>
<dbReference type="OrthoDB" id="3432053at2"/>
<dbReference type="EMBL" id="VFOZ01000001">
    <property type="protein sequence ID" value="TQL96149.1"/>
    <property type="molecule type" value="Genomic_DNA"/>
</dbReference>
<organism evidence="2 3">
    <name type="scientific">Actinoallomurus bryophytorum</name>
    <dbReference type="NCBI Taxonomy" id="1490222"/>
    <lineage>
        <taxon>Bacteria</taxon>
        <taxon>Bacillati</taxon>
        <taxon>Actinomycetota</taxon>
        <taxon>Actinomycetes</taxon>
        <taxon>Streptosporangiales</taxon>
        <taxon>Thermomonosporaceae</taxon>
        <taxon>Actinoallomurus</taxon>
    </lineage>
</organism>
<sequence>MRITKLLATGGAAVLAGTALVASTGAATAGTTATAVAAGESRQLASATVGTDLTVTVRAQRTGESSANVYLAFSSHGSQWSERVPGDWFWYPLTGQGAVCEFGVTSLPGTKPVVGLSLLITPSIGCSDTLHYTVG</sequence>
<dbReference type="AlphaFoldDB" id="A0A543CGD1"/>
<reference evidence="2 3" key="1">
    <citation type="submission" date="2019-06" db="EMBL/GenBank/DDBJ databases">
        <title>Sequencing the genomes of 1000 actinobacteria strains.</title>
        <authorList>
            <person name="Klenk H.-P."/>
        </authorList>
    </citation>
    <scope>NUCLEOTIDE SEQUENCE [LARGE SCALE GENOMIC DNA]</scope>
    <source>
        <strain evidence="2 3">DSM 102200</strain>
    </source>
</reference>
<name>A0A543CGD1_9ACTN</name>
<evidence type="ECO:0000313" key="3">
    <source>
        <dbReference type="Proteomes" id="UP000316096"/>
    </source>
</evidence>
<gene>
    <name evidence="2" type="ORF">FB559_1671</name>
</gene>
<dbReference type="Proteomes" id="UP000316096">
    <property type="component" value="Unassembled WGS sequence"/>
</dbReference>
<feature type="chain" id="PRO_5021949246" evidence="1">
    <location>
        <begin position="30"/>
        <end position="135"/>
    </location>
</feature>
<comment type="caution">
    <text evidence="2">The sequence shown here is derived from an EMBL/GenBank/DDBJ whole genome shotgun (WGS) entry which is preliminary data.</text>
</comment>
<feature type="signal peptide" evidence="1">
    <location>
        <begin position="1"/>
        <end position="29"/>
    </location>
</feature>
<protein>
    <submittedName>
        <fullName evidence="2">Uncharacterized protein</fullName>
    </submittedName>
</protein>
<accession>A0A543CGD1</accession>
<proteinExistence type="predicted"/>
<evidence type="ECO:0000256" key="1">
    <source>
        <dbReference type="SAM" id="SignalP"/>
    </source>
</evidence>
<keyword evidence="3" id="KW-1185">Reference proteome</keyword>